<dbReference type="GeneID" id="94346631"/>
<evidence type="ECO:0000256" key="1">
    <source>
        <dbReference type="ARBA" id="ARBA00022723"/>
    </source>
</evidence>
<evidence type="ECO:0000313" key="8">
    <source>
        <dbReference type="Proteomes" id="UP000294530"/>
    </source>
</evidence>
<evidence type="ECO:0000256" key="5">
    <source>
        <dbReference type="SAM" id="MobiDB-lite"/>
    </source>
</evidence>
<evidence type="ECO:0000256" key="4">
    <source>
        <dbReference type="PROSITE-ProRule" id="PRU00091"/>
    </source>
</evidence>
<dbReference type="KEGG" id="blac:94346631"/>
<feature type="region of interest" description="Disordered" evidence="5">
    <location>
        <begin position="377"/>
        <end position="482"/>
    </location>
</feature>
<dbReference type="PROSITE" id="PS50178">
    <property type="entry name" value="ZF_FYVE"/>
    <property type="match status" value="1"/>
</dbReference>
<keyword evidence="2 4" id="KW-0863">Zinc-finger</keyword>
<comment type="caution">
    <text evidence="7">The sequence shown here is derived from an EMBL/GenBank/DDBJ whole genome shotgun (WGS) entry which is preliminary data.</text>
</comment>
<dbReference type="EMBL" id="SHOA02000002">
    <property type="protein sequence ID" value="TDH69180.1"/>
    <property type="molecule type" value="Genomic_DNA"/>
</dbReference>
<keyword evidence="1" id="KW-0479">Metal-binding</keyword>
<protein>
    <recommendedName>
        <fullName evidence="6">FYVE-type domain-containing protein</fullName>
    </recommendedName>
</protein>
<feature type="compositionally biased region" description="Low complexity" evidence="5">
    <location>
        <begin position="422"/>
        <end position="437"/>
    </location>
</feature>
<dbReference type="InterPro" id="IPR013083">
    <property type="entry name" value="Znf_RING/FYVE/PHD"/>
</dbReference>
<name>A0A976IF59_BRELC</name>
<accession>A0A976IF59</accession>
<reference evidence="7 8" key="1">
    <citation type="journal article" date="2021" name="Genome Biol.">
        <title>AFLAP: assembly-free linkage analysis pipeline using k-mers from genome sequencing data.</title>
        <authorList>
            <person name="Fletcher K."/>
            <person name="Zhang L."/>
            <person name="Gil J."/>
            <person name="Han R."/>
            <person name="Cavanaugh K."/>
            <person name="Michelmore R."/>
        </authorList>
    </citation>
    <scope>NUCLEOTIDE SEQUENCE [LARGE SCALE GENOMIC DNA]</scope>
    <source>
        <strain evidence="7 8">SF5</strain>
    </source>
</reference>
<dbReference type="CDD" id="cd00065">
    <property type="entry name" value="FYVE_like_SF"/>
    <property type="match status" value="1"/>
</dbReference>
<feature type="compositionally biased region" description="Polar residues" evidence="5">
    <location>
        <begin position="438"/>
        <end position="461"/>
    </location>
</feature>
<dbReference type="Gene3D" id="3.30.530.20">
    <property type="match status" value="1"/>
</dbReference>
<dbReference type="InterPro" id="IPR011011">
    <property type="entry name" value="Znf_FYVE_PHD"/>
</dbReference>
<dbReference type="SUPFAM" id="SSF57903">
    <property type="entry name" value="FYVE/PHD zinc finger"/>
    <property type="match status" value="1"/>
</dbReference>
<feature type="domain" description="FYVE-type" evidence="6">
    <location>
        <begin position="282"/>
        <end position="345"/>
    </location>
</feature>
<proteinExistence type="predicted"/>
<dbReference type="PANTHER" id="PTHR13510:SF44">
    <property type="entry name" value="RABENOSYN-5"/>
    <property type="match status" value="1"/>
</dbReference>
<dbReference type="InterPro" id="IPR023393">
    <property type="entry name" value="START-like_dom_sf"/>
</dbReference>
<dbReference type="InterPro" id="IPR017455">
    <property type="entry name" value="Znf_FYVE-rel"/>
</dbReference>
<dbReference type="Proteomes" id="UP000294530">
    <property type="component" value="Unassembled WGS sequence"/>
</dbReference>
<dbReference type="AlphaFoldDB" id="A0A976IF59"/>
<organism evidence="7 8">
    <name type="scientific">Bremia lactucae</name>
    <name type="common">Lettuce downy mildew</name>
    <dbReference type="NCBI Taxonomy" id="4779"/>
    <lineage>
        <taxon>Eukaryota</taxon>
        <taxon>Sar</taxon>
        <taxon>Stramenopiles</taxon>
        <taxon>Oomycota</taxon>
        <taxon>Peronosporomycetes</taxon>
        <taxon>Peronosporales</taxon>
        <taxon>Peronosporaceae</taxon>
        <taxon>Bremia</taxon>
    </lineage>
</organism>
<dbReference type="GO" id="GO:0008270">
    <property type="term" value="F:zinc ion binding"/>
    <property type="evidence" value="ECO:0007669"/>
    <property type="project" value="UniProtKB-KW"/>
</dbReference>
<dbReference type="Gene3D" id="3.30.40.10">
    <property type="entry name" value="Zinc/RING finger domain, C3HC4 (zinc finger)"/>
    <property type="match status" value="1"/>
</dbReference>
<feature type="compositionally biased region" description="Polar residues" evidence="5">
    <location>
        <begin position="377"/>
        <end position="421"/>
    </location>
</feature>
<evidence type="ECO:0000256" key="3">
    <source>
        <dbReference type="ARBA" id="ARBA00022833"/>
    </source>
</evidence>
<sequence length="642" mass="71838">MTMLGRALKDSSNLPFPDNFFVKMVTSTQLTDNFHQRATRLLNLTLASEMSASRYHPRQEPSQWKFIGDRNGLELYRERGYIKGKAIKVTALGQINGTLDDVLLGLHATTNGACKTQRAIMHRNFLDAAVLCVFNKDSFDRNDRGVSYEFAGVKWLACAPTGTLVHKRDLCWYEELGCTKDANGNDVGYLVMQSVEVGECPPFEQQKVTRSTAAVCYTFRSLPKGRVEVFMMGHHTVGGKSRSWNTDSIIAELWLGIALSLECAKSKRLSKLVCDTETFISYTERNTCDICDLKFRMLKSNQNCKLCGRKVCDHCRLTKLIYPSHNTGNFPCSYYFCKPCLSVAKNRNPDASQSFPFLQTSYRSELNESRSAPSTSILSFSSHSVPKQSAQLPTPINFQKRNPSSRSNQGVSRYSSARITMSSNPYSSSYASPVSTSHNNPSPSLQSSHAMRSTESPTVSSPIPIGRSISDSIRRKTARKGLSNCRMPTRRMLFQFSSHSIDSSWKRDGHSRVLDQGYISDSSIVSEDEDEEVDVRCSSRRDHPPVYLYDGGESDVTSIFESDCSSLTESEPLDPFENDRLKYLPAYHSNEIGTIVASTPPPSYDSTSSGNFMERLLQINMAAEATYLMTKYNTSIQANSLR</sequence>
<evidence type="ECO:0000256" key="2">
    <source>
        <dbReference type="ARBA" id="ARBA00022771"/>
    </source>
</evidence>
<dbReference type="InterPro" id="IPR052727">
    <property type="entry name" value="Rab4/Rab5_effector"/>
</dbReference>
<dbReference type="OrthoDB" id="110519at2759"/>
<keyword evidence="3" id="KW-0862">Zinc</keyword>
<dbReference type="PANTHER" id="PTHR13510">
    <property type="entry name" value="FYVE-FINGER-CONTAINING RAB5 EFFECTOR PROTEIN RABENOSYN-5-RELATED"/>
    <property type="match status" value="1"/>
</dbReference>
<dbReference type="RefSeq" id="XP_067818679.1">
    <property type="nucleotide sequence ID" value="XM_067960960.1"/>
</dbReference>
<gene>
    <name evidence="7" type="ORF">CCR75_002863</name>
</gene>
<evidence type="ECO:0000259" key="6">
    <source>
        <dbReference type="PROSITE" id="PS50178"/>
    </source>
</evidence>
<evidence type="ECO:0000313" key="7">
    <source>
        <dbReference type="EMBL" id="TDH69180.1"/>
    </source>
</evidence>
<keyword evidence="8" id="KW-1185">Reference proteome</keyword>